<dbReference type="PANTHER" id="PTHR12587:SF6">
    <property type="entry name" value="LIPRIN-ALPHA-2"/>
    <property type="match status" value="1"/>
</dbReference>
<dbReference type="InterPro" id="IPR057892">
    <property type="entry name" value="LIP-1_CC2"/>
</dbReference>
<feature type="coiled-coil region" evidence="4">
    <location>
        <begin position="177"/>
        <end position="204"/>
    </location>
</feature>
<dbReference type="Gene3D" id="1.10.150.50">
    <property type="entry name" value="Transcription Factor, Ets-1"/>
    <property type="match status" value="3"/>
</dbReference>
<feature type="region of interest" description="Disordered" evidence="5">
    <location>
        <begin position="756"/>
        <end position="838"/>
    </location>
</feature>
<feature type="coiled-coil region" evidence="4">
    <location>
        <begin position="103"/>
        <end position="144"/>
    </location>
</feature>
<evidence type="ECO:0000313" key="7">
    <source>
        <dbReference type="Proteomes" id="UP001652583"/>
    </source>
</evidence>
<feature type="coiled-coil region" evidence="4">
    <location>
        <begin position="509"/>
        <end position="539"/>
    </location>
</feature>
<organism evidence="7 8">
    <name type="scientific">Acinonyx jubatus</name>
    <name type="common">Cheetah</name>
    <dbReference type="NCBI Taxonomy" id="32536"/>
    <lineage>
        <taxon>Eukaryota</taxon>
        <taxon>Metazoa</taxon>
        <taxon>Chordata</taxon>
        <taxon>Craniata</taxon>
        <taxon>Vertebrata</taxon>
        <taxon>Euteleostomi</taxon>
        <taxon>Mammalia</taxon>
        <taxon>Eutheria</taxon>
        <taxon>Laurasiatheria</taxon>
        <taxon>Carnivora</taxon>
        <taxon>Feliformia</taxon>
        <taxon>Felidae</taxon>
        <taxon>Felinae</taxon>
        <taxon>Acinonyx</taxon>
    </lineage>
</organism>
<feature type="coiled-coil region" evidence="4">
    <location>
        <begin position="245"/>
        <end position="381"/>
    </location>
</feature>
<evidence type="ECO:0000256" key="1">
    <source>
        <dbReference type="ARBA" id="ARBA00007026"/>
    </source>
</evidence>
<feature type="domain" description="SAM" evidence="6">
    <location>
        <begin position="1112"/>
        <end position="1181"/>
    </location>
</feature>
<dbReference type="Pfam" id="PF00536">
    <property type="entry name" value="SAM_1"/>
    <property type="match status" value="2"/>
</dbReference>
<feature type="coiled-coil region" evidence="4">
    <location>
        <begin position="35"/>
        <end position="62"/>
    </location>
</feature>
<feature type="compositionally biased region" description="Polar residues" evidence="5">
    <location>
        <begin position="232"/>
        <end position="242"/>
    </location>
</feature>
<accession>A0ABM3QF10</accession>
<proteinExistence type="inferred from homology"/>
<feature type="region of interest" description="Disordered" evidence="5">
    <location>
        <begin position="205"/>
        <end position="242"/>
    </location>
</feature>
<dbReference type="InterPro" id="IPR037620">
    <property type="entry name" value="LIP-1_SAM_1"/>
</dbReference>
<feature type="region of interest" description="Disordered" evidence="5">
    <location>
        <begin position="1"/>
        <end position="29"/>
    </location>
</feature>
<evidence type="ECO:0000259" key="6">
    <source>
        <dbReference type="PROSITE" id="PS50105"/>
    </source>
</evidence>
<dbReference type="SUPFAM" id="SSF57997">
    <property type="entry name" value="Tropomyosin"/>
    <property type="match status" value="1"/>
</dbReference>
<protein>
    <submittedName>
        <fullName evidence="8">Liprin-alpha-2 isoform X6</fullName>
    </submittedName>
</protein>
<dbReference type="RefSeq" id="XP_053082513.1">
    <property type="nucleotide sequence ID" value="XM_053226538.1"/>
</dbReference>
<keyword evidence="7" id="KW-1185">Reference proteome</keyword>
<dbReference type="Pfam" id="PF25526">
    <property type="entry name" value="LIP-1"/>
    <property type="match status" value="1"/>
</dbReference>
<evidence type="ECO:0000313" key="8">
    <source>
        <dbReference type="RefSeq" id="XP_053082513.1"/>
    </source>
</evidence>
<feature type="domain" description="SAM" evidence="6">
    <location>
        <begin position="902"/>
        <end position="968"/>
    </location>
</feature>
<sequence length="1261" mass="143811">MMCEVMPTINEDTPMSQRGSQSSGSDSDSHFEQLMVNMLDERDRLLDTLRETQESLSLAQQRLQDVIYDRDSLQRQLNSALPQDIESLTGGLTGSKGADPPEFAALTKELNACREQLLEKEEEISELKAERNNTRLLLEHLECLVSRHERSLRMTVVKRQAQSPSGVSSEVEVLKALKSLFEHHKALDEKIVALREQNVHIQRKMASSEGSTESEHLEGMEPGQKVHEKRLSNGSIDSTDETSQIVELQELLEKQNYEMAQMKERLAALSSRVGEVEQEAETARKDLIKTEEMNTKYQRDIREAMAQKEDMEERITTLEKRYLSAQRESTSIHDMNDKLENELANKEAILRQMEEKNRQLQERLELAEQKLQQTMRKAETLPEVEAELAQRIAALTKSDPTSSTSSDDYQYVMEAKLQEMISIRRKAEERHGNIEERMRHLEGQLEEKNQELQRARQREKMNEEHNKRLSDTVDRLLTESNERLQLHLKERMAALEEKNVLIQESETFRKNLEESLHDKERLAEEIEKLRSELDQLKMRTGSLIEPTISRTHLDTSAELRYSVGSLVDSQTDYRTTKVIRRPRRGRMGVRRDEPKVKSLGDHEWNRTQQIGVLSSHPFESDTEMSDIDDDDRETIFSSMDLLSPSGHSDAQTLAMMLQEQLDAINKEIRLIQEEKESTELRAEEIENRVASVSLEGLNLARVHPGTSITASVTASSLASSSPPSGHSTPKLTPRSPAREMDRMGVMTLPSDLRKHRRKIAVVEEDGREDKATIKCETSPPPTPRAIRMTHTLPSSYHNDARSSLSASLEPESLGLGSSNSSQDSLHKAPKKKGIKSSIGRLFGKKEKARLGQLRGFMETEAAAQESLGLGKLGTQAEKDRRLKKKHELLEEARRKGLPFAQWDGPTVVAWLELWLGMPAWYVAACRANVKSGAIMSALSDTEIQREIGISNPLHRLKLRLAIQEMVSLTSPSAPPTSRTPSGNVWVTHEEMENLAAPAKTKESEEGSWAQCPVFLQTLAYGDMNHEWIGNEWLPSLGLPQYRSYFMECLVDARMLDHLTKKDLRVHLKMVDSFHRTSLQYGIMCLKRLNYDRKELERRREASQHEIKDVLVWSNDRVIRWIQAIGLREYANNILESGVHGSLIALDENFDYSSLALLLQIPTQNTQARQILEREYNNLLALGTERRLDESDDKNFRRGSTWRRQFPPREVHGISMMPGSSETLPAGFRLTTTSGQSRKMTTDVASSRLQRLDNSTVRTYSC</sequence>
<dbReference type="GeneID" id="106967404"/>
<comment type="similarity">
    <text evidence="1">Belongs to the liprin family. Liprin-alpha subfamily.</text>
</comment>
<gene>
    <name evidence="8" type="primary">PPFIA2</name>
</gene>
<dbReference type="CDD" id="cd09562">
    <property type="entry name" value="SAM_liprin-alpha1_2_3_4_repeat1"/>
    <property type="match status" value="1"/>
</dbReference>
<feature type="compositionally biased region" description="Low complexity" evidence="5">
    <location>
        <begin position="16"/>
        <end position="26"/>
    </location>
</feature>
<feature type="compositionally biased region" description="Low complexity" evidence="5">
    <location>
        <begin position="713"/>
        <end position="729"/>
    </location>
</feature>
<dbReference type="Pfam" id="PF07647">
    <property type="entry name" value="SAM_2"/>
    <property type="match status" value="1"/>
</dbReference>
<dbReference type="SUPFAM" id="SSF47769">
    <property type="entry name" value="SAM/Pointed domain"/>
    <property type="match status" value="3"/>
</dbReference>
<dbReference type="Proteomes" id="UP001652583">
    <property type="component" value="Chromosome B4"/>
</dbReference>
<feature type="domain" description="SAM" evidence="6">
    <location>
        <begin position="1031"/>
        <end position="1088"/>
    </location>
</feature>
<reference evidence="8" key="1">
    <citation type="submission" date="2025-08" db="UniProtKB">
        <authorList>
            <consortium name="RefSeq"/>
        </authorList>
    </citation>
    <scope>IDENTIFICATION</scope>
    <source>
        <tissue evidence="8">Blood</tissue>
    </source>
</reference>
<dbReference type="InterPro" id="IPR029515">
    <property type="entry name" value="Liprin"/>
</dbReference>
<dbReference type="InterPro" id="IPR013761">
    <property type="entry name" value="SAM/pointed_sf"/>
</dbReference>
<feature type="region of interest" description="Disordered" evidence="5">
    <location>
        <begin position="448"/>
        <end position="467"/>
    </location>
</feature>
<evidence type="ECO:0000256" key="5">
    <source>
        <dbReference type="SAM" id="MobiDB-lite"/>
    </source>
</evidence>
<dbReference type="CDD" id="cd09565">
    <property type="entry name" value="SAM_liprin-alpha1_2_3_4_repeat2"/>
    <property type="match status" value="1"/>
</dbReference>
<dbReference type="InterPro" id="IPR001660">
    <property type="entry name" value="SAM"/>
</dbReference>
<name>A0ABM3QF10_ACIJB</name>
<dbReference type="InterPro" id="IPR037622">
    <property type="entry name" value="LIP-1_SAM_3"/>
</dbReference>
<dbReference type="InterPro" id="IPR037621">
    <property type="entry name" value="LIP-1_SAM_2"/>
</dbReference>
<keyword evidence="3 4" id="KW-0175">Coiled coil</keyword>
<dbReference type="PROSITE" id="PS50105">
    <property type="entry name" value="SAM_DOMAIN"/>
    <property type="match status" value="3"/>
</dbReference>
<evidence type="ECO:0000256" key="4">
    <source>
        <dbReference type="SAM" id="Coils"/>
    </source>
</evidence>
<dbReference type="CDD" id="cd09568">
    <property type="entry name" value="SAM_liprin-alpha1_2_3_4_repeat3"/>
    <property type="match status" value="1"/>
</dbReference>
<dbReference type="SMART" id="SM00454">
    <property type="entry name" value="SAM"/>
    <property type="match status" value="3"/>
</dbReference>
<dbReference type="PANTHER" id="PTHR12587">
    <property type="entry name" value="LAR INTERACTING PROTEIN LIP -RELATED PROTEIN"/>
    <property type="match status" value="1"/>
</dbReference>
<evidence type="ECO:0000256" key="2">
    <source>
        <dbReference type="ARBA" id="ARBA00022737"/>
    </source>
</evidence>
<feature type="compositionally biased region" description="Basic and acidic residues" evidence="5">
    <location>
        <begin position="213"/>
        <end position="231"/>
    </location>
</feature>
<evidence type="ECO:0000256" key="3">
    <source>
        <dbReference type="ARBA" id="ARBA00023054"/>
    </source>
</evidence>
<keyword evidence="2" id="KW-0677">Repeat</keyword>
<feature type="region of interest" description="Disordered" evidence="5">
    <location>
        <begin position="713"/>
        <end position="742"/>
    </location>
</feature>
<feature type="coiled-coil region" evidence="4">
    <location>
        <begin position="654"/>
        <end position="695"/>
    </location>
</feature>
<feature type="compositionally biased region" description="Low complexity" evidence="5">
    <location>
        <begin position="802"/>
        <end position="823"/>
    </location>
</feature>